<proteinExistence type="predicted"/>
<evidence type="ECO:0000313" key="3">
    <source>
        <dbReference type="Proteomes" id="UP001299876"/>
    </source>
</evidence>
<dbReference type="Pfam" id="PF09722">
    <property type="entry name" value="Xre_MbcA_ParS_C"/>
    <property type="match status" value="1"/>
</dbReference>
<name>A0ABT0F132_9PSED</name>
<organism evidence="2 3">
    <name type="scientific">Pseudomonas violetae</name>
    <dbReference type="NCBI Taxonomy" id="2915813"/>
    <lineage>
        <taxon>Bacteria</taxon>
        <taxon>Pseudomonadati</taxon>
        <taxon>Pseudomonadota</taxon>
        <taxon>Gammaproteobacteria</taxon>
        <taxon>Pseudomonadales</taxon>
        <taxon>Pseudomonadaceae</taxon>
        <taxon>Pseudomonas</taxon>
    </lineage>
</organism>
<gene>
    <name evidence="2" type="ORF">L9059_16180</name>
</gene>
<reference evidence="2 3" key="1">
    <citation type="submission" date="2022-02" db="EMBL/GenBank/DDBJ databases">
        <title>Comparative genomics of the first Antarctic Pseudomonas spp. capable of biotransforming 2,4,6-Trinitrotoluene.</title>
        <authorList>
            <person name="Cabrera M.A."/>
            <person name="Marquez S.L."/>
            <person name="Perez-Donoso J.M."/>
        </authorList>
    </citation>
    <scope>NUCLEOTIDE SEQUENCE [LARGE SCALE GENOMIC DNA]</scope>
    <source>
        <strain evidence="2 3">TNT19</strain>
    </source>
</reference>
<feature type="domain" description="Antitoxin Xre/MbcA/ParS-like toxin-binding" evidence="1">
    <location>
        <begin position="32"/>
        <end position="70"/>
    </location>
</feature>
<dbReference type="EMBL" id="JAKNRW010000012">
    <property type="protein sequence ID" value="MCK1791701.1"/>
    <property type="molecule type" value="Genomic_DNA"/>
</dbReference>
<dbReference type="InterPro" id="IPR024467">
    <property type="entry name" value="Xre/MbcA/ParS-like_toxin-bd"/>
</dbReference>
<keyword evidence="3" id="KW-1185">Reference proteome</keyword>
<evidence type="ECO:0000259" key="1">
    <source>
        <dbReference type="Pfam" id="PF09722"/>
    </source>
</evidence>
<evidence type="ECO:0000313" key="2">
    <source>
        <dbReference type="EMBL" id="MCK1791701.1"/>
    </source>
</evidence>
<dbReference type="NCBIfam" id="TIGR02293">
    <property type="entry name" value="TAS_TIGR02293"/>
    <property type="match status" value="1"/>
</dbReference>
<accession>A0ABT0F132</accession>
<dbReference type="RefSeq" id="WP_247291998.1">
    <property type="nucleotide sequence ID" value="NZ_JAKNRW010000012.1"/>
</dbReference>
<comment type="caution">
    <text evidence="2">The sequence shown here is derived from an EMBL/GenBank/DDBJ whole genome shotgun (WGS) entry which is preliminary data.</text>
</comment>
<protein>
    <submittedName>
        <fullName evidence="2">DUF2384 domain-containing protein</fullName>
    </submittedName>
</protein>
<dbReference type="InterPro" id="IPR011979">
    <property type="entry name" value="Antitox_Xre"/>
</dbReference>
<dbReference type="Proteomes" id="UP001299876">
    <property type="component" value="Unassembled WGS sequence"/>
</dbReference>
<sequence>MSPTTLARRAKAGRLKTAKSDRLVALIAVFQQARSLFENDATAAAKWMSSPVQGLGLKWPLDMLRTRVEINAV</sequence>